<keyword evidence="3" id="KW-0677">Repeat</keyword>
<evidence type="ECO:0000256" key="1">
    <source>
        <dbReference type="ARBA" id="ARBA00004123"/>
    </source>
</evidence>
<accession>A0A4C1X6E1</accession>
<dbReference type="GO" id="GO:0045944">
    <property type="term" value="P:positive regulation of transcription by RNA polymerase II"/>
    <property type="evidence" value="ECO:0007669"/>
    <property type="project" value="TreeGrafter"/>
</dbReference>
<evidence type="ECO:0000256" key="7">
    <source>
        <dbReference type="ARBA" id="ARBA00023125"/>
    </source>
</evidence>
<keyword evidence="8" id="KW-0010">Activator</keyword>
<evidence type="ECO:0000256" key="2">
    <source>
        <dbReference type="ARBA" id="ARBA00022723"/>
    </source>
</evidence>
<reference evidence="14 15" key="1">
    <citation type="journal article" date="2019" name="Commun. Biol.">
        <title>The bagworm genome reveals a unique fibroin gene that provides high tensile strength.</title>
        <authorList>
            <person name="Kono N."/>
            <person name="Nakamura H."/>
            <person name="Ohtoshi R."/>
            <person name="Tomita M."/>
            <person name="Numata K."/>
            <person name="Arakawa K."/>
        </authorList>
    </citation>
    <scope>NUCLEOTIDE SEQUENCE [LARGE SCALE GENOMIC DNA]</scope>
</reference>
<dbReference type="STRING" id="151549.A0A4C1X6E1"/>
<evidence type="ECO:0000313" key="14">
    <source>
        <dbReference type="EMBL" id="GBP58462.1"/>
    </source>
</evidence>
<organism evidence="14 15">
    <name type="scientific">Eumeta variegata</name>
    <name type="common">Bagworm moth</name>
    <name type="synonym">Eumeta japonica</name>
    <dbReference type="NCBI Taxonomy" id="151549"/>
    <lineage>
        <taxon>Eukaryota</taxon>
        <taxon>Metazoa</taxon>
        <taxon>Ecdysozoa</taxon>
        <taxon>Arthropoda</taxon>
        <taxon>Hexapoda</taxon>
        <taxon>Insecta</taxon>
        <taxon>Pterygota</taxon>
        <taxon>Neoptera</taxon>
        <taxon>Endopterygota</taxon>
        <taxon>Lepidoptera</taxon>
        <taxon>Glossata</taxon>
        <taxon>Ditrysia</taxon>
        <taxon>Tineoidea</taxon>
        <taxon>Psychidae</taxon>
        <taxon>Oiketicinae</taxon>
        <taxon>Eumeta</taxon>
    </lineage>
</organism>
<keyword evidence="5" id="KW-0862">Zinc</keyword>
<evidence type="ECO:0000256" key="6">
    <source>
        <dbReference type="ARBA" id="ARBA00023015"/>
    </source>
</evidence>
<dbReference type="FunFam" id="3.30.50.10:FF:000032">
    <property type="entry name" value="Transcription factor GATA-3"/>
    <property type="match status" value="1"/>
</dbReference>
<dbReference type="PROSITE" id="PS50114">
    <property type="entry name" value="GATA_ZN_FINGER_2"/>
    <property type="match status" value="2"/>
</dbReference>
<feature type="domain" description="GATA-type" evidence="13">
    <location>
        <begin position="51"/>
        <end position="105"/>
    </location>
</feature>
<dbReference type="AlphaFoldDB" id="A0A4C1X6E1"/>
<evidence type="ECO:0000256" key="11">
    <source>
        <dbReference type="PROSITE-ProRule" id="PRU00094"/>
    </source>
</evidence>
<dbReference type="Gene3D" id="3.30.50.10">
    <property type="entry name" value="Erythroid Transcription Factor GATA-1, subunit A"/>
    <property type="match status" value="2"/>
</dbReference>
<comment type="subcellular location">
    <subcellularLocation>
        <location evidence="1">Nucleus</location>
    </subcellularLocation>
</comment>
<dbReference type="GO" id="GO:0000122">
    <property type="term" value="P:negative regulation of transcription by RNA polymerase II"/>
    <property type="evidence" value="ECO:0007669"/>
    <property type="project" value="TreeGrafter"/>
</dbReference>
<dbReference type="InterPro" id="IPR013088">
    <property type="entry name" value="Znf_NHR/GATA"/>
</dbReference>
<evidence type="ECO:0000256" key="10">
    <source>
        <dbReference type="ARBA" id="ARBA00023242"/>
    </source>
</evidence>
<dbReference type="GO" id="GO:0008270">
    <property type="term" value="F:zinc ion binding"/>
    <property type="evidence" value="ECO:0007669"/>
    <property type="project" value="UniProtKB-KW"/>
</dbReference>
<comment type="caution">
    <text evidence="14">The sequence shown here is derived from an EMBL/GenBank/DDBJ whole genome shotgun (WGS) entry which is preliminary data.</text>
</comment>
<dbReference type="PROSITE" id="PS00344">
    <property type="entry name" value="GATA_ZN_FINGER_1"/>
    <property type="match status" value="2"/>
</dbReference>
<dbReference type="GO" id="GO:0005634">
    <property type="term" value="C:nucleus"/>
    <property type="evidence" value="ECO:0007669"/>
    <property type="project" value="UniProtKB-SubCell"/>
</dbReference>
<evidence type="ECO:0000256" key="8">
    <source>
        <dbReference type="ARBA" id="ARBA00023159"/>
    </source>
</evidence>
<evidence type="ECO:0000256" key="3">
    <source>
        <dbReference type="ARBA" id="ARBA00022737"/>
    </source>
</evidence>
<keyword evidence="6" id="KW-0805">Transcription regulation</keyword>
<dbReference type="EMBL" id="BGZK01000735">
    <property type="protein sequence ID" value="GBP58462.1"/>
    <property type="molecule type" value="Genomic_DNA"/>
</dbReference>
<keyword evidence="15" id="KW-1185">Reference proteome</keyword>
<name>A0A4C1X6E1_EUMVA</name>
<keyword evidence="9" id="KW-0804">Transcription</keyword>
<evidence type="ECO:0000256" key="5">
    <source>
        <dbReference type="ARBA" id="ARBA00022833"/>
    </source>
</evidence>
<keyword evidence="4 11" id="KW-0863">Zinc-finger</keyword>
<dbReference type="CDD" id="cd00202">
    <property type="entry name" value="ZnF_GATA"/>
    <property type="match status" value="2"/>
</dbReference>
<sequence>MFSDVYRADTDVQIVVERSQRTAGGRRTPNELTHHGMCRIAGAEGGPEAAYGEGRECVNCGAISTPLWRRDCTGHYLCNACGLYHKMNGMNRPLVKPSKRLVSMRADACGVQVRRRSCCRACTASRARPRTAGWGSRAWPEPSRRYYNIYAATSVRAFSGRHLERHHVTGLRAQTASRRLGLCCTNCGSRATTLWRRNNEGEPVCNACGLYYKLHGINRPLTMRKDGIQTRKRKPKKTANGAKPADESPKKEGHSSPGADGPPTTVIRCGGSGISEESKPNVPEEPVPATIVGSGGTRAADTAHAHVHNHTHNHGHGHAHGHALSHGHGQYALPSALSSTHFLSTPSLFNIKSEPSCGGGYDGYSGAAPAAAPAHYSQHQHYFHALQFRELHKGQNGGALGVDKYSWTF</sequence>
<evidence type="ECO:0000259" key="13">
    <source>
        <dbReference type="PROSITE" id="PS50114"/>
    </source>
</evidence>
<dbReference type="SUPFAM" id="SSF57716">
    <property type="entry name" value="Glucocorticoid receptor-like (DNA-binding domain)"/>
    <property type="match status" value="2"/>
</dbReference>
<keyword evidence="2" id="KW-0479">Metal-binding</keyword>
<dbReference type="PRINTS" id="PR00619">
    <property type="entry name" value="GATAZNFINGER"/>
</dbReference>
<evidence type="ECO:0000313" key="15">
    <source>
        <dbReference type="Proteomes" id="UP000299102"/>
    </source>
</evidence>
<evidence type="ECO:0000256" key="4">
    <source>
        <dbReference type="ARBA" id="ARBA00022771"/>
    </source>
</evidence>
<dbReference type="PANTHER" id="PTHR10071:SF337">
    <property type="entry name" value="GATA-BINDING FACTOR A"/>
    <property type="match status" value="1"/>
</dbReference>
<dbReference type="OrthoDB" id="2162994at2759"/>
<dbReference type="Proteomes" id="UP000299102">
    <property type="component" value="Unassembled WGS sequence"/>
</dbReference>
<dbReference type="GO" id="GO:0045165">
    <property type="term" value="P:cell fate commitment"/>
    <property type="evidence" value="ECO:0007669"/>
    <property type="project" value="TreeGrafter"/>
</dbReference>
<feature type="domain" description="GATA-type" evidence="13">
    <location>
        <begin position="178"/>
        <end position="231"/>
    </location>
</feature>
<evidence type="ECO:0000256" key="9">
    <source>
        <dbReference type="ARBA" id="ARBA00023163"/>
    </source>
</evidence>
<proteinExistence type="predicted"/>
<dbReference type="Pfam" id="PF00320">
    <property type="entry name" value="GATA"/>
    <property type="match status" value="2"/>
</dbReference>
<keyword evidence="7" id="KW-0238">DNA-binding</keyword>
<dbReference type="SMART" id="SM00401">
    <property type="entry name" value="ZnF_GATA"/>
    <property type="match status" value="2"/>
</dbReference>
<evidence type="ECO:0000256" key="12">
    <source>
        <dbReference type="SAM" id="MobiDB-lite"/>
    </source>
</evidence>
<dbReference type="GO" id="GO:0000978">
    <property type="term" value="F:RNA polymerase II cis-regulatory region sequence-specific DNA binding"/>
    <property type="evidence" value="ECO:0007669"/>
    <property type="project" value="TreeGrafter"/>
</dbReference>
<protein>
    <submittedName>
        <fullName evidence="14">GATA-binding factor A</fullName>
    </submittedName>
</protein>
<dbReference type="InterPro" id="IPR039355">
    <property type="entry name" value="Transcription_factor_GATA"/>
</dbReference>
<dbReference type="InterPro" id="IPR000679">
    <property type="entry name" value="Znf_GATA"/>
</dbReference>
<dbReference type="PANTHER" id="PTHR10071">
    <property type="entry name" value="TRANSCRIPTION FACTOR GATA FAMILY MEMBER"/>
    <property type="match status" value="1"/>
</dbReference>
<feature type="compositionally biased region" description="Basic residues" evidence="12">
    <location>
        <begin position="305"/>
        <end position="325"/>
    </location>
</feature>
<keyword evidence="10" id="KW-0539">Nucleus</keyword>
<dbReference type="GO" id="GO:0000981">
    <property type="term" value="F:DNA-binding transcription factor activity, RNA polymerase II-specific"/>
    <property type="evidence" value="ECO:0007669"/>
    <property type="project" value="TreeGrafter"/>
</dbReference>
<gene>
    <name evidence="14" type="primary">pnr</name>
    <name evidence="14" type="ORF">EVAR_36934_1</name>
</gene>
<feature type="compositionally biased region" description="Basic and acidic residues" evidence="12">
    <location>
        <begin position="244"/>
        <end position="254"/>
    </location>
</feature>
<feature type="region of interest" description="Disordered" evidence="12">
    <location>
        <begin position="223"/>
        <end position="329"/>
    </location>
</feature>
<dbReference type="FunFam" id="3.30.50.10:FF:000001">
    <property type="entry name" value="GATA transcription factor (GATAd)"/>
    <property type="match status" value="1"/>
</dbReference>